<sequence>MQTTRLGNTDITVSRICLGTMTFGQQNTEADAHAQLDYAVAQGVNFIDTAEMYPVRPSAETYTLTEQYIGRWIATQPRDSVVLASKVAGPSRGMPWVRNGKLDADNIRQAIDASLKRLQTDHLDLYQIHWPARNVPNFGQTSFNPDNEREAESIDAQLRVMDELVRAGKIRHFGVSNESAYGVMEFLHLADKHGLPVVATIQNPYSLVNRSFEEALDEVCFRTGVGLLAYSPLGFGQLTGKYIDDENAHGRLNVFGKDWSPRYLRDKTLAATRRYIDIARRHGLTPTQLALGWCYSRWFVNSTIIGATTLAQLKENIDAQHVVLTDEIVAEVNAVHEQIRNPAQ</sequence>
<name>A0A7Y9IX53_9BURK</name>
<proteinExistence type="inferred from homology"/>
<dbReference type="PANTHER" id="PTHR43364:SF4">
    <property type="entry name" value="NAD(P)-LINKED OXIDOREDUCTASE SUPERFAMILY PROTEIN"/>
    <property type="match status" value="1"/>
</dbReference>
<dbReference type="RefSeq" id="WP_179588375.1">
    <property type="nucleotide sequence ID" value="NZ_JACBYR010000001.1"/>
</dbReference>
<dbReference type="Pfam" id="PF00248">
    <property type="entry name" value="Aldo_ket_red"/>
    <property type="match status" value="1"/>
</dbReference>
<evidence type="ECO:0000256" key="3">
    <source>
        <dbReference type="ARBA" id="ARBA00038157"/>
    </source>
</evidence>
<evidence type="ECO:0000259" key="5">
    <source>
        <dbReference type="Pfam" id="PF00248"/>
    </source>
</evidence>
<evidence type="ECO:0000313" key="7">
    <source>
        <dbReference type="Proteomes" id="UP000542125"/>
    </source>
</evidence>
<accession>A0A7Y9IX53</accession>
<evidence type="ECO:0000313" key="6">
    <source>
        <dbReference type="EMBL" id="NYE84716.1"/>
    </source>
</evidence>
<gene>
    <name evidence="6" type="ORF">FHW18_003987</name>
</gene>
<dbReference type="CDD" id="cd19094">
    <property type="entry name" value="AKR_Tas-like"/>
    <property type="match status" value="1"/>
</dbReference>
<dbReference type="FunFam" id="3.20.20.100:FF:000005">
    <property type="entry name" value="NADP(H)-dependent aldo-keto reductase"/>
    <property type="match status" value="1"/>
</dbReference>
<dbReference type="SUPFAM" id="SSF51430">
    <property type="entry name" value="NAD(P)-linked oxidoreductase"/>
    <property type="match status" value="1"/>
</dbReference>
<evidence type="ECO:0000256" key="4">
    <source>
        <dbReference type="ARBA" id="ARBA00070119"/>
    </source>
</evidence>
<dbReference type="EMBL" id="JACBYR010000001">
    <property type="protein sequence ID" value="NYE84716.1"/>
    <property type="molecule type" value="Genomic_DNA"/>
</dbReference>
<dbReference type="InterPro" id="IPR023210">
    <property type="entry name" value="NADP_OxRdtase_dom"/>
</dbReference>
<evidence type="ECO:0000256" key="2">
    <source>
        <dbReference type="ARBA" id="ARBA00023002"/>
    </source>
</evidence>
<dbReference type="Proteomes" id="UP000542125">
    <property type="component" value="Unassembled WGS sequence"/>
</dbReference>
<dbReference type="InterPro" id="IPR036812">
    <property type="entry name" value="NAD(P)_OxRdtase_dom_sf"/>
</dbReference>
<dbReference type="AlphaFoldDB" id="A0A7Y9IX53"/>
<organism evidence="6 7">
    <name type="scientific">Pigmentiphaga litoralis</name>
    <dbReference type="NCBI Taxonomy" id="516702"/>
    <lineage>
        <taxon>Bacteria</taxon>
        <taxon>Pseudomonadati</taxon>
        <taxon>Pseudomonadota</taxon>
        <taxon>Betaproteobacteria</taxon>
        <taxon>Burkholderiales</taxon>
        <taxon>Alcaligenaceae</taxon>
        <taxon>Pigmentiphaga</taxon>
    </lineage>
</organism>
<dbReference type="InterPro" id="IPR050523">
    <property type="entry name" value="AKR_Detox_Biosynth"/>
</dbReference>
<feature type="domain" description="NADP-dependent oxidoreductase" evidence="5">
    <location>
        <begin position="15"/>
        <end position="335"/>
    </location>
</feature>
<keyword evidence="1" id="KW-0521">NADP</keyword>
<evidence type="ECO:0000256" key="1">
    <source>
        <dbReference type="ARBA" id="ARBA00022857"/>
    </source>
</evidence>
<keyword evidence="7" id="KW-1185">Reference proteome</keyword>
<keyword evidence="2" id="KW-0560">Oxidoreductase</keyword>
<dbReference type="PANTHER" id="PTHR43364">
    <property type="entry name" value="NADH-SPECIFIC METHYLGLYOXAL REDUCTASE-RELATED"/>
    <property type="match status" value="1"/>
</dbReference>
<comment type="similarity">
    <text evidence="3">Belongs to the aldo/keto reductase family. Aldo/keto reductase 2 subfamily.</text>
</comment>
<reference evidence="6 7" key="1">
    <citation type="submission" date="2020-07" db="EMBL/GenBank/DDBJ databases">
        <title>Genomic Encyclopedia of Type Strains, Phase IV (KMG-V): Genome sequencing to study the core and pangenomes of soil and plant-associated prokaryotes.</title>
        <authorList>
            <person name="Whitman W."/>
        </authorList>
    </citation>
    <scope>NUCLEOTIDE SEQUENCE [LARGE SCALE GENOMIC DNA]</scope>
    <source>
        <strain evidence="6 7">SAS40</strain>
    </source>
</reference>
<dbReference type="GO" id="GO:0016491">
    <property type="term" value="F:oxidoreductase activity"/>
    <property type="evidence" value="ECO:0007669"/>
    <property type="project" value="UniProtKB-KW"/>
</dbReference>
<protein>
    <recommendedName>
        <fullName evidence="4">Protein tas</fullName>
    </recommendedName>
</protein>
<comment type="caution">
    <text evidence="6">The sequence shown here is derived from an EMBL/GenBank/DDBJ whole genome shotgun (WGS) entry which is preliminary data.</text>
</comment>
<dbReference type="Gene3D" id="3.20.20.100">
    <property type="entry name" value="NADP-dependent oxidoreductase domain"/>
    <property type="match status" value="1"/>
</dbReference>